<dbReference type="Pfam" id="PF03924">
    <property type="entry name" value="CHASE"/>
    <property type="match status" value="1"/>
</dbReference>
<dbReference type="InterPro" id="IPR005467">
    <property type="entry name" value="His_kinase_dom"/>
</dbReference>
<evidence type="ECO:0000259" key="17">
    <source>
        <dbReference type="PROSITE" id="PS50109"/>
    </source>
</evidence>
<dbReference type="GO" id="GO:0006355">
    <property type="term" value="P:regulation of DNA-templated transcription"/>
    <property type="evidence" value="ECO:0007669"/>
    <property type="project" value="InterPro"/>
</dbReference>
<evidence type="ECO:0000313" key="22">
    <source>
        <dbReference type="EMBL" id="MCB5160693.1"/>
    </source>
</evidence>
<reference evidence="22" key="1">
    <citation type="submission" date="2021-10" db="EMBL/GenBank/DDBJ databases">
        <title>Marinomonas pontica sp. nov., isolated from the Black Sea.</title>
        <authorList>
            <person name="Zhao L.-H."/>
            <person name="Xue J.-H."/>
        </authorList>
    </citation>
    <scope>NUCLEOTIDE SEQUENCE</scope>
    <source>
        <strain evidence="22">E8</strain>
    </source>
</reference>
<dbReference type="PANTHER" id="PTHR45339">
    <property type="entry name" value="HYBRID SIGNAL TRANSDUCTION HISTIDINE KINASE J"/>
    <property type="match status" value="1"/>
</dbReference>
<evidence type="ECO:0000256" key="12">
    <source>
        <dbReference type="ARBA" id="ARBA00023012"/>
    </source>
</evidence>
<dbReference type="SUPFAM" id="SSF55874">
    <property type="entry name" value="ATPase domain of HSP90 chaperone/DNA topoisomerase II/histidine kinase"/>
    <property type="match status" value="1"/>
</dbReference>
<feature type="modified residue" description="4-aspartylphosphate" evidence="15">
    <location>
        <position position="1313"/>
    </location>
</feature>
<keyword evidence="6" id="KW-0808">Transferase</keyword>
<dbReference type="SUPFAM" id="SSF47384">
    <property type="entry name" value="Homodimeric domain of signal transducing histidine kinase"/>
    <property type="match status" value="1"/>
</dbReference>
<feature type="domain" description="PAS" evidence="19">
    <location>
        <begin position="722"/>
        <end position="778"/>
    </location>
</feature>
<keyword evidence="11 16" id="KW-1133">Transmembrane helix</keyword>
<evidence type="ECO:0000256" key="14">
    <source>
        <dbReference type="PROSITE-ProRule" id="PRU00110"/>
    </source>
</evidence>
<keyword evidence="10" id="KW-0067">ATP-binding</keyword>
<dbReference type="InterPro" id="IPR048760">
    <property type="entry name" value="VP0354-like_sensor_dom"/>
</dbReference>
<keyword evidence="8" id="KW-0547">Nucleotide-binding</keyword>
<dbReference type="InterPro" id="IPR003594">
    <property type="entry name" value="HATPase_dom"/>
</dbReference>
<keyword evidence="13 16" id="KW-0472">Membrane</keyword>
<evidence type="ECO:0000256" key="16">
    <source>
        <dbReference type="SAM" id="Phobius"/>
    </source>
</evidence>
<dbReference type="SMART" id="SM00388">
    <property type="entry name" value="HisKA"/>
    <property type="match status" value="1"/>
</dbReference>
<dbReference type="PROSITE" id="PS50839">
    <property type="entry name" value="CHASE"/>
    <property type="match status" value="1"/>
</dbReference>
<dbReference type="Pfam" id="PF00512">
    <property type="entry name" value="HisKA"/>
    <property type="match status" value="1"/>
</dbReference>
<dbReference type="FunFam" id="3.30.565.10:FF:000010">
    <property type="entry name" value="Sensor histidine kinase RcsC"/>
    <property type="match status" value="1"/>
</dbReference>
<dbReference type="InterPro" id="IPR042240">
    <property type="entry name" value="CHASE_sf"/>
</dbReference>
<sequence length="1608" mass="180072">MNNKQLERSSVFLWLIPLVFGTAMTISIAILAHYQNENQFNTDINAQMDKTESLIETRFKLYEHGLRAVRGAIITAGVNDITHEQFEKYSKSRDIRFEFPGALGFGFIRRVSMQDEADFVARIRADGVPNFAVRSLDEHDEDRFIIEYVYPVEKNSQALGLDVGSEANRRLAALSAARDDRSYLTAPITLVQVDKRPRKGALILYPVYAEGVPLSTSQQREEAVEGWAYAPLVIDDVLVNMGVVSDQAYFSLTNVKEDTPFYRSGDADSLSLLRDKKVTRTIFVLGQQWTLDIIPKAESVEERKLWDVSWILIIGFGLTLLGLLAVNVLRNNHASESSDVEVSQVSFKSIFQFFGSRRFKHSWLYTLFILLIIFFVSCWLMLQNNVKNIAEDLASIKDNALANFHQEASQYRQDTLFLANTSPFLILKDALSNKGLNKEANDAASSSLEEWNERVADIFKAYMFSAPQVHQVRFIEAKNDWQERVKVQRHDGELEVFQTEFLQSKENEPYIQSTLEVGDGNVFGSDINLNREFGKIEQPDRPVWRFSTPIVNDDGQPLGIIIVNISADSLLNVSLENTSKDNSLYITNKQGDFLHHPNPLRAFTFEYGHRNRWQDEFVEESVFLGSTQEGLQSFNSSHGYTLVEQGHFLLDDAPDGRALVFYSTKPLSVLVNTMLFQALGLFFALSLFGCIIISIQYWMWLTERIRQRDEWNHQAEIQRNKETERFKALLESAPDATFVVDGAGIIQLINAQAEQMFGYDRLRLEKKPIEKLVPDYFHHIDALPERANKQKTQAVLIGVQGGIVARHAHGGEFPVEINFNTVNLDDQAMTSVSVRDISQRLAIEEKLRTALRDAELATEAKSAFLANTSHEIRTPLNAIIGLSYLLAEENLTKAQLQLISKIQISGKSLLGIVNNVLDLSKIEANEMELEEQAVELRELFEEVSSIFSIQAEGKNLEFDLELAPNLPNWVVTDSVRLRQILTNLLSNSLKFTSIGKIEVNVKVSEQSLSIDRAENNVTIRLMVSDTGIGLSQEAQARLFKPFTQADSSTTRRYGGTGLGLSIVHQLVSLMGGRISVESTESVGTKFWVDIPLRVQTLEETVQYENQNQMLFVLIAEDNPADAKLLQKMTRALGWRSDVVSNGAELVKTYLARRDNNLRSPDAIIVDWQMPVMDGMKAIHSLESQVGLENLPAVLMLSSHDKKSITCGQEEKCVNSFLMKPINASALFNAVNDVVTQSTGNANRVLQSTNAEAVGAKWLPGVKVLVVDDSPNNLIVVSHILEHNGAIVQTANSGEAALTLLKVSPDAYDAVLMDVQMPGIDGLETTRRIRHVLGLTSLPVIALTAGALLEEKNRALEAGMDDFLTKPIDLSRLINMLRRVVEGFRGIDIPIEPADAPAVEQEEWPSIMGLNAKKSKGILLGDRILFLNTLQGLFIEHAHLLMPPKDDIDLPESRSLRLDVAAQVHKLRSVSGMVGAEEIQQLASEAERILRTDNESARDVLIGLSLALQELHQASVEVLEKWQDEKRYNIETMQSDTVAQLDRAIVERILLLLNEQDLDALDVVEEQAAGLSQALGEDAFQALQDNLMKLDYKAAIDLLDPLTNTLGNE</sequence>
<dbReference type="Gene3D" id="1.10.287.130">
    <property type="match status" value="1"/>
</dbReference>
<dbReference type="SUPFAM" id="SSF47226">
    <property type="entry name" value="Histidine-containing phosphotransfer domain, HPT domain"/>
    <property type="match status" value="1"/>
</dbReference>
<dbReference type="InterPro" id="IPR003661">
    <property type="entry name" value="HisK_dim/P_dom"/>
</dbReference>
<evidence type="ECO:0000259" key="21">
    <source>
        <dbReference type="PROSITE" id="PS50894"/>
    </source>
</evidence>
<dbReference type="InterPro" id="IPR011006">
    <property type="entry name" value="CheY-like_superfamily"/>
</dbReference>
<evidence type="ECO:0000256" key="11">
    <source>
        <dbReference type="ARBA" id="ARBA00022989"/>
    </source>
</evidence>
<organism evidence="22 23">
    <name type="scientific">Marinomonas algarum</name>
    <dbReference type="NCBI Taxonomy" id="2883105"/>
    <lineage>
        <taxon>Bacteria</taxon>
        <taxon>Pseudomonadati</taxon>
        <taxon>Pseudomonadota</taxon>
        <taxon>Gammaproteobacteria</taxon>
        <taxon>Oceanospirillales</taxon>
        <taxon>Oceanospirillaceae</taxon>
        <taxon>Marinomonas</taxon>
    </lineage>
</organism>
<keyword evidence="7 16" id="KW-0812">Transmembrane</keyword>
<evidence type="ECO:0000259" key="18">
    <source>
        <dbReference type="PROSITE" id="PS50110"/>
    </source>
</evidence>
<evidence type="ECO:0000256" key="10">
    <source>
        <dbReference type="ARBA" id="ARBA00022840"/>
    </source>
</evidence>
<dbReference type="Pfam" id="PF21623">
    <property type="entry name" value="HK_sensor_dom_bact"/>
    <property type="match status" value="1"/>
</dbReference>
<gene>
    <name evidence="22" type="ORF">LG368_02120</name>
</gene>
<dbReference type="InterPro" id="IPR001789">
    <property type="entry name" value="Sig_transdc_resp-reg_receiver"/>
</dbReference>
<dbReference type="CDD" id="cd00082">
    <property type="entry name" value="HisKA"/>
    <property type="match status" value="1"/>
</dbReference>
<dbReference type="InterPro" id="IPR000014">
    <property type="entry name" value="PAS"/>
</dbReference>
<evidence type="ECO:0000256" key="1">
    <source>
        <dbReference type="ARBA" id="ARBA00000085"/>
    </source>
</evidence>
<dbReference type="SUPFAM" id="SSF103190">
    <property type="entry name" value="Sensory domain-like"/>
    <property type="match status" value="1"/>
</dbReference>
<keyword evidence="23" id="KW-1185">Reference proteome</keyword>
<feature type="transmembrane region" description="Helical" evidence="16">
    <location>
        <begin position="308"/>
        <end position="329"/>
    </location>
</feature>
<dbReference type="PROSITE" id="PS50109">
    <property type="entry name" value="HIS_KIN"/>
    <property type="match status" value="1"/>
</dbReference>
<evidence type="ECO:0000256" key="5">
    <source>
        <dbReference type="ARBA" id="ARBA00022553"/>
    </source>
</evidence>
<dbReference type="InterPro" id="IPR029151">
    <property type="entry name" value="Sensor-like_sf"/>
</dbReference>
<evidence type="ECO:0000256" key="7">
    <source>
        <dbReference type="ARBA" id="ARBA00022692"/>
    </source>
</evidence>
<evidence type="ECO:0000313" key="23">
    <source>
        <dbReference type="Proteomes" id="UP001139095"/>
    </source>
</evidence>
<accession>A0A9X1LE06</accession>
<comment type="subcellular location">
    <subcellularLocation>
        <location evidence="2">Cell membrane</location>
        <topology evidence="2">Multi-pass membrane protein</topology>
    </subcellularLocation>
</comment>
<dbReference type="Proteomes" id="UP001139095">
    <property type="component" value="Unassembled WGS sequence"/>
</dbReference>
<dbReference type="InterPro" id="IPR008207">
    <property type="entry name" value="Sig_transdc_His_kin_Hpt_dom"/>
</dbReference>
<feature type="transmembrane region" description="Helical" evidence="16">
    <location>
        <begin position="363"/>
        <end position="382"/>
    </location>
</feature>
<dbReference type="SMART" id="SM00448">
    <property type="entry name" value="REC"/>
    <property type="match status" value="2"/>
</dbReference>
<dbReference type="Gene3D" id="1.20.120.160">
    <property type="entry name" value="HPT domain"/>
    <property type="match status" value="1"/>
</dbReference>
<keyword evidence="9" id="KW-0418">Kinase</keyword>
<dbReference type="GO" id="GO:0005524">
    <property type="term" value="F:ATP binding"/>
    <property type="evidence" value="ECO:0007669"/>
    <property type="project" value="UniProtKB-KW"/>
</dbReference>
<dbReference type="InterPro" id="IPR036097">
    <property type="entry name" value="HisK_dim/P_sf"/>
</dbReference>
<proteinExistence type="predicted"/>
<protein>
    <recommendedName>
        <fullName evidence="3">histidine kinase</fullName>
        <ecNumber evidence="3">2.7.13.3</ecNumber>
    </recommendedName>
</protein>
<dbReference type="Pfam" id="PF02518">
    <property type="entry name" value="HATPase_c"/>
    <property type="match status" value="1"/>
</dbReference>
<dbReference type="Pfam" id="PF01627">
    <property type="entry name" value="Hpt"/>
    <property type="match status" value="1"/>
</dbReference>
<dbReference type="RefSeq" id="WP_226753078.1">
    <property type="nucleotide sequence ID" value="NZ_JAJATW010000002.1"/>
</dbReference>
<evidence type="ECO:0000256" key="8">
    <source>
        <dbReference type="ARBA" id="ARBA00022741"/>
    </source>
</evidence>
<dbReference type="SUPFAM" id="SSF55785">
    <property type="entry name" value="PYP-like sensor domain (PAS domain)"/>
    <property type="match status" value="1"/>
</dbReference>
<feature type="transmembrane region" description="Helical" evidence="16">
    <location>
        <begin position="12"/>
        <end position="34"/>
    </location>
</feature>
<dbReference type="GO" id="GO:0000155">
    <property type="term" value="F:phosphorelay sensor kinase activity"/>
    <property type="evidence" value="ECO:0007669"/>
    <property type="project" value="InterPro"/>
</dbReference>
<dbReference type="SUPFAM" id="SSF52172">
    <property type="entry name" value="CheY-like"/>
    <property type="match status" value="2"/>
</dbReference>
<feature type="domain" description="Response regulatory" evidence="18">
    <location>
        <begin position="1111"/>
        <end position="1234"/>
    </location>
</feature>
<evidence type="ECO:0000259" key="19">
    <source>
        <dbReference type="PROSITE" id="PS50112"/>
    </source>
</evidence>
<feature type="domain" description="Histidine kinase" evidence="17">
    <location>
        <begin position="867"/>
        <end position="1094"/>
    </location>
</feature>
<keyword evidence="12" id="KW-0902">Two-component regulatory system</keyword>
<dbReference type="InterPro" id="IPR013767">
    <property type="entry name" value="PAS_fold"/>
</dbReference>
<keyword evidence="4" id="KW-1003">Cell membrane</keyword>
<dbReference type="CDD" id="cd17546">
    <property type="entry name" value="REC_hyHK_CKI1_RcsC-like"/>
    <property type="match status" value="1"/>
</dbReference>
<feature type="domain" description="Response regulatory" evidence="18">
    <location>
        <begin position="1262"/>
        <end position="1380"/>
    </location>
</feature>
<feature type="domain" description="CHASE" evidence="20">
    <location>
        <begin position="77"/>
        <end position="246"/>
    </location>
</feature>
<evidence type="ECO:0000259" key="20">
    <source>
        <dbReference type="PROSITE" id="PS50839"/>
    </source>
</evidence>
<evidence type="ECO:0000256" key="3">
    <source>
        <dbReference type="ARBA" id="ARBA00012438"/>
    </source>
</evidence>
<dbReference type="PROSITE" id="PS50112">
    <property type="entry name" value="PAS"/>
    <property type="match status" value="1"/>
</dbReference>
<name>A0A9X1LE06_9GAMM</name>
<dbReference type="InterPro" id="IPR036641">
    <property type="entry name" value="HPT_dom_sf"/>
</dbReference>
<dbReference type="EMBL" id="JAJATW010000002">
    <property type="protein sequence ID" value="MCB5160693.1"/>
    <property type="molecule type" value="Genomic_DNA"/>
</dbReference>
<dbReference type="Pfam" id="PF00072">
    <property type="entry name" value="Response_reg"/>
    <property type="match status" value="2"/>
</dbReference>
<evidence type="ECO:0000256" key="13">
    <source>
        <dbReference type="ARBA" id="ARBA00023136"/>
    </source>
</evidence>
<dbReference type="CDD" id="cd00130">
    <property type="entry name" value="PAS"/>
    <property type="match status" value="1"/>
</dbReference>
<feature type="transmembrane region" description="Helical" evidence="16">
    <location>
        <begin position="674"/>
        <end position="698"/>
    </location>
</feature>
<dbReference type="EC" id="2.7.13.3" evidence="3"/>
<evidence type="ECO:0000256" key="6">
    <source>
        <dbReference type="ARBA" id="ARBA00022679"/>
    </source>
</evidence>
<dbReference type="SMART" id="SM00091">
    <property type="entry name" value="PAS"/>
    <property type="match status" value="1"/>
</dbReference>
<dbReference type="PANTHER" id="PTHR45339:SF1">
    <property type="entry name" value="HYBRID SIGNAL TRANSDUCTION HISTIDINE KINASE J"/>
    <property type="match status" value="1"/>
</dbReference>
<dbReference type="PROSITE" id="PS50110">
    <property type="entry name" value="RESPONSE_REGULATORY"/>
    <property type="match status" value="2"/>
</dbReference>
<feature type="modified residue" description="Phosphohistidine" evidence="14">
    <location>
        <position position="1464"/>
    </location>
</feature>
<keyword evidence="5 15" id="KW-0597">Phosphoprotein</keyword>
<evidence type="ECO:0000256" key="4">
    <source>
        <dbReference type="ARBA" id="ARBA00022475"/>
    </source>
</evidence>
<dbReference type="Pfam" id="PF00989">
    <property type="entry name" value="PAS"/>
    <property type="match status" value="1"/>
</dbReference>
<dbReference type="GO" id="GO:0005886">
    <property type="term" value="C:plasma membrane"/>
    <property type="evidence" value="ECO:0007669"/>
    <property type="project" value="UniProtKB-SubCell"/>
</dbReference>
<dbReference type="Gene3D" id="3.30.450.350">
    <property type="entry name" value="CHASE domain"/>
    <property type="match status" value="1"/>
</dbReference>
<dbReference type="SMART" id="SM01079">
    <property type="entry name" value="CHASE"/>
    <property type="match status" value="1"/>
</dbReference>
<evidence type="ECO:0000256" key="15">
    <source>
        <dbReference type="PROSITE-ProRule" id="PRU00169"/>
    </source>
</evidence>
<dbReference type="SMART" id="SM00387">
    <property type="entry name" value="HATPase_c"/>
    <property type="match status" value="1"/>
</dbReference>
<dbReference type="InterPro" id="IPR035965">
    <property type="entry name" value="PAS-like_dom_sf"/>
</dbReference>
<dbReference type="Gene3D" id="3.30.565.10">
    <property type="entry name" value="Histidine kinase-like ATPase, C-terminal domain"/>
    <property type="match status" value="1"/>
</dbReference>
<comment type="catalytic activity">
    <reaction evidence="1">
        <text>ATP + protein L-histidine = ADP + protein N-phospho-L-histidine.</text>
        <dbReference type="EC" id="2.7.13.3"/>
    </reaction>
</comment>
<dbReference type="NCBIfam" id="TIGR00229">
    <property type="entry name" value="sensory_box"/>
    <property type="match status" value="1"/>
</dbReference>
<comment type="caution">
    <text evidence="22">The sequence shown here is derived from an EMBL/GenBank/DDBJ whole genome shotgun (WGS) entry which is preliminary data.</text>
</comment>
<evidence type="ECO:0000256" key="2">
    <source>
        <dbReference type="ARBA" id="ARBA00004651"/>
    </source>
</evidence>
<dbReference type="PROSITE" id="PS50894">
    <property type="entry name" value="HPT"/>
    <property type="match status" value="1"/>
</dbReference>
<feature type="domain" description="HPt" evidence="21">
    <location>
        <begin position="1422"/>
        <end position="1521"/>
    </location>
</feature>
<dbReference type="Gene3D" id="3.30.450.20">
    <property type="entry name" value="PAS domain"/>
    <property type="match status" value="2"/>
</dbReference>
<dbReference type="Gene3D" id="3.40.50.2300">
    <property type="match status" value="2"/>
</dbReference>
<dbReference type="InterPro" id="IPR006189">
    <property type="entry name" value="CHASE_dom"/>
</dbReference>
<dbReference type="InterPro" id="IPR004358">
    <property type="entry name" value="Sig_transdc_His_kin-like_C"/>
</dbReference>
<dbReference type="CDD" id="cd16922">
    <property type="entry name" value="HATPase_EvgS-ArcB-TorS-like"/>
    <property type="match status" value="1"/>
</dbReference>
<feature type="modified residue" description="4-aspartylphosphate" evidence="15">
    <location>
        <position position="1166"/>
    </location>
</feature>
<dbReference type="PRINTS" id="PR00344">
    <property type="entry name" value="BCTRLSENSOR"/>
</dbReference>
<evidence type="ECO:0000256" key="9">
    <source>
        <dbReference type="ARBA" id="ARBA00022777"/>
    </source>
</evidence>
<dbReference type="InterPro" id="IPR036890">
    <property type="entry name" value="HATPase_C_sf"/>
</dbReference>